<dbReference type="OrthoDB" id="408631at2759"/>
<evidence type="ECO:0000313" key="4">
    <source>
        <dbReference type="Proteomes" id="UP000838763"/>
    </source>
</evidence>
<feature type="domain" description="Carboxylesterase type B" evidence="2">
    <location>
        <begin position="219"/>
        <end position="359"/>
    </location>
</feature>
<comment type="similarity">
    <text evidence="1">Belongs to the 'GDXG' lipolytic enzyme family.</text>
</comment>
<dbReference type="PROSITE" id="PS01173">
    <property type="entry name" value="LIPASE_GDXG_HIS"/>
    <property type="match status" value="1"/>
</dbReference>
<dbReference type="Proteomes" id="UP000838763">
    <property type="component" value="Unassembled WGS sequence"/>
</dbReference>
<accession>A0A9P1GZY2</accession>
<gene>
    <name evidence="3" type="ORF">PPNO1_LOCUS3738</name>
</gene>
<dbReference type="InterPro" id="IPR002018">
    <property type="entry name" value="CarbesteraseB"/>
</dbReference>
<dbReference type="SUPFAM" id="SSF53474">
    <property type="entry name" value="alpha/beta-Hydrolases"/>
    <property type="match status" value="1"/>
</dbReference>
<dbReference type="InterPro" id="IPR050309">
    <property type="entry name" value="Type-B_Carboxylest/Lipase"/>
</dbReference>
<dbReference type="InterPro" id="IPR002168">
    <property type="entry name" value="Lipase_GDXG_HIS_AS"/>
</dbReference>
<dbReference type="EMBL" id="CALLCH030000010">
    <property type="protein sequence ID" value="CAI4214003.1"/>
    <property type="molecule type" value="Genomic_DNA"/>
</dbReference>
<reference evidence="3" key="1">
    <citation type="submission" date="2022-11" db="EMBL/GenBank/DDBJ databases">
        <authorList>
            <person name="Scott C."/>
            <person name="Bruce N."/>
        </authorList>
    </citation>
    <scope>NUCLEOTIDE SEQUENCE</scope>
</reference>
<evidence type="ECO:0000256" key="1">
    <source>
        <dbReference type="ARBA" id="ARBA00010515"/>
    </source>
</evidence>
<dbReference type="Gene3D" id="3.40.50.1820">
    <property type="entry name" value="alpha/beta hydrolase"/>
    <property type="match status" value="2"/>
</dbReference>
<feature type="domain" description="Carboxylesterase type B" evidence="2">
    <location>
        <begin position="412"/>
        <end position="534"/>
    </location>
</feature>
<evidence type="ECO:0000259" key="2">
    <source>
        <dbReference type="Pfam" id="PF00135"/>
    </source>
</evidence>
<sequence>MRSGRKIDEEDPSILDPIFRSVDFSDTRGEPADGEMDAAIFDSWLHNLHGTSLDEAAANATDETEDLERPLRREIIQFWKLVHSDVLEFLNGATGYCGKRVRQEYLRVPFTGAEGAAAAAPRSHDFGTNVLVIPAFVAEGAAIRITRDAVREKGTEAEASMSRGNGSDCPGTSVTLNEYRCQNVMFSSPSMCRRLPDTYPDMHTRYRKLLHLPEHSLCRAPVGQLRFRAPMPRVTVDRTIRDGSGGRVCLQTAGPWFQYSIPLVIQTVMTTCNNTSGGPPGAPPAPTLPESEDCLLLDVTVPKSVWNARETTKRPVLVWIHGGGYIQGSKESAVVPELIAKSQANNKGGMIIVSINYRLFTHRTKPLAAVSSASPSPGMAVGRRLQRGPLRPAPCPRMGALQHPPLWRRQLKVTVIGESAGAGSIMTHLSAFGGIDGTSPFQRAIVQSPAIKPATNAARYAQLFQTFLDTAGVASYAEARALSTEQLQGVNNAMVGQSAFADTIFGPNVDGLFIPDEPVRLMARKMVDKNVQLISFFQGLMPNVPAAKINTLASTVYPPVFTGAQPYTTMTERLKLAVGDALFSCNAVAINAAYGNKTRGYQFDICPGLHGQDVSYTFSTARIISRIASVQPQPTEFWKLVLASRALLPPRAMRFGSIVRLSVLFASASYADPTCPGKSQRWEKELRLSPRDAKEACDEDPTNLRFIWTFQPGKASVGEINCQDFDFVLADAGPWKCRDHDCAPGICYEGNCPGHRIFTTDGTCHPDPGIGAAGAATASAGAGAAAAFAREEQVRGLDDDGWDVWGAAQKRCISEVLEFASAPSNISGGVALSGFIVNRCGGGSSTPCRTTRDPPTLSDLDVNRFVNYTEDPHFGGAYYFGRVTLNFTAIADKDVTCRSSVDFQMPLNLYAAAFIAPQSPWPVSSSNPYVIGFKAWNPAGGPDADFNASYNRCISPTDLVFLRTTSWFSYTYPNAALREVVDTVDLSFSANPTPAAEGNSTARPPSSPAVRFAGTYVEPPQDRWNNISLAQWGGDALGIPDDLCLGETTFDDPFPEGTTIEAVYGVNASFVLEFKGSFAADNSTQAVTIDGDTVNFNVINGEENGQSALRAWG</sequence>
<dbReference type="Pfam" id="PF00135">
    <property type="entry name" value="COesterase"/>
    <property type="match status" value="2"/>
</dbReference>
<protein>
    <recommendedName>
        <fullName evidence="2">Carboxylesterase type B domain-containing protein</fullName>
    </recommendedName>
</protein>
<dbReference type="AlphaFoldDB" id="A0A9P1GZY2"/>
<name>A0A9P1GZY2_9PEZI</name>
<organism evidence="3 4">
    <name type="scientific">Parascedosporium putredinis</name>
    <dbReference type="NCBI Taxonomy" id="1442378"/>
    <lineage>
        <taxon>Eukaryota</taxon>
        <taxon>Fungi</taxon>
        <taxon>Dikarya</taxon>
        <taxon>Ascomycota</taxon>
        <taxon>Pezizomycotina</taxon>
        <taxon>Sordariomycetes</taxon>
        <taxon>Hypocreomycetidae</taxon>
        <taxon>Microascales</taxon>
        <taxon>Microascaceae</taxon>
        <taxon>Parascedosporium</taxon>
    </lineage>
</organism>
<proteinExistence type="inferred from homology"/>
<dbReference type="GO" id="GO:0016787">
    <property type="term" value="F:hydrolase activity"/>
    <property type="evidence" value="ECO:0007669"/>
    <property type="project" value="InterPro"/>
</dbReference>
<keyword evidence="4" id="KW-1185">Reference proteome</keyword>
<evidence type="ECO:0000313" key="3">
    <source>
        <dbReference type="EMBL" id="CAI4214003.1"/>
    </source>
</evidence>
<dbReference type="InterPro" id="IPR029058">
    <property type="entry name" value="AB_hydrolase_fold"/>
</dbReference>
<comment type="caution">
    <text evidence="3">The sequence shown here is derived from an EMBL/GenBank/DDBJ whole genome shotgun (WGS) entry which is preliminary data.</text>
</comment>
<dbReference type="PANTHER" id="PTHR11559">
    <property type="entry name" value="CARBOXYLESTERASE"/>
    <property type="match status" value="1"/>
</dbReference>